<feature type="transmembrane region" description="Helical" evidence="7">
    <location>
        <begin position="137"/>
        <end position="157"/>
    </location>
</feature>
<proteinExistence type="inferred from homology"/>
<feature type="transmembrane region" description="Helical" evidence="7">
    <location>
        <begin position="292"/>
        <end position="313"/>
    </location>
</feature>
<keyword evidence="3" id="KW-1003">Cell membrane</keyword>
<keyword evidence="4 7" id="KW-0812">Transmembrane</keyword>
<dbReference type="InterPro" id="IPR002656">
    <property type="entry name" value="Acyl_transf_3_dom"/>
</dbReference>
<evidence type="ECO:0000256" key="1">
    <source>
        <dbReference type="ARBA" id="ARBA00004651"/>
    </source>
</evidence>
<dbReference type="RefSeq" id="WP_201428540.1">
    <property type="nucleotide sequence ID" value="NZ_JAEQMG010000163.1"/>
</dbReference>
<feature type="transmembrane region" description="Helical" evidence="7">
    <location>
        <begin position="58"/>
        <end position="78"/>
    </location>
</feature>
<keyword evidence="9" id="KW-0012">Acyltransferase</keyword>
<comment type="similarity">
    <text evidence="2">Belongs to the acyltransferase 3 family.</text>
</comment>
<evidence type="ECO:0000256" key="5">
    <source>
        <dbReference type="ARBA" id="ARBA00022989"/>
    </source>
</evidence>
<keyword evidence="9" id="KW-0808">Transferase</keyword>
<evidence type="ECO:0000256" key="7">
    <source>
        <dbReference type="SAM" id="Phobius"/>
    </source>
</evidence>
<accession>A0A935C6Z5</accession>
<evidence type="ECO:0000313" key="10">
    <source>
        <dbReference type="Proteomes" id="UP000633365"/>
    </source>
</evidence>
<comment type="subcellular location">
    <subcellularLocation>
        <location evidence="1">Cell membrane</location>
        <topology evidence="1">Multi-pass membrane protein</topology>
    </subcellularLocation>
</comment>
<gene>
    <name evidence="9" type="ORF">JKK62_14525</name>
</gene>
<dbReference type="Pfam" id="PF01757">
    <property type="entry name" value="Acyl_transf_3"/>
    <property type="match status" value="1"/>
</dbReference>
<dbReference type="GO" id="GO:0016413">
    <property type="term" value="F:O-acetyltransferase activity"/>
    <property type="evidence" value="ECO:0007669"/>
    <property type="project" value="TreeGrafter"/>
</dbReference>
<keyword evidence="5 7" id="KW-1133">Transmembrane helix</keyword>
<feature type="domain" description="Acyltransferase 3" evidence="8">
    <location>
        <begin position="22"/>
        <end position="350"/>
    </location>
</feature>
<name>A0A935C6Z5_9FIRM</name>
<dbReference type="EMBL" id="JAEQMG010000163">
    <property type="protein sequence ID" value="MBK6089838.1"/>
    <property type="molecule type" value="Genomic_DNA"/>
</dbReference>
<reference evidence="9" key="1">
    <citation type="submission" date="2021-01" db="EMBL/GenBank/DDBJ databases">
        <title>Genome public.</title>
        <authorList>
            <person name="Liu C."/>
            <person name="Sun Q."/>
        </authorList>
    </citation>
    <scope>NUCLEOTIDE SEQUENCE</scope>
    <source>
        <strain evidence="9">M6</strain>
    </source>
</reference>
<dbReference type="AlphaFoldDB" id="A0A935C6Z5"/>
<evidence type="ECO:0000256" key="4">
    <source>
        <dbReference type="ARBA" id="ARBA00022692"/>
    </source>
</evidence>
<keyword evidence="6 7" id="KW-0472">Membrane</keyword>
<feature type="transmembrane region" description="Helical" evidence="7">
    <location>
        <begin position="164"/>
        <end position="184"/>
    </location>
</feature>
<dbReference type="Proteomes" id="UP000633365">
    <property type="component" value="Unassembled WGS sequence"/>
</dbReference>
<keyword evidence="10" id="KW-1185">Reference proteome</keyword>
<feature type="transmembrane region" description="Helical" evidence="7">
    <location>
        <begin position="333"/>
        <end position="354"/>
    </location>
</feature>
<dbReference type="PANTHER" id="PTHR40074">
    <property type="entry name" value="O-ACETYLTRANSFERASE WECH"/>
    <property type="match status" value="1"/>
</dbReference>
<feature type="transmembrane region" description="Helical" evidence="7">
    <location>
        <begin position="260"/>
        <end position="280"/>
    </location>
</feature>
<evidence type="ECO:0000259" key="8">
    <source>
        <dbReference type="Pfam" id="PF01757"/>
    </source>
</evidence>
<evidence type="ECO:0000256" key="2">
    <source>
        <dbReference type="ARBA" id="ARBA00007400"/>
    </source>
</evidence>
<evidence type="ECO:0000256" key="6">
    <source>
        <dbReference type="ARBA" id="ARBA00023136"/>
    </source>
</evidence>
<evidence type="ECO:0000313" key="9">
    <source>
        <dbReference type="EMBL" id="MBK6089838.1"/>
    </source>
</evidence>
<evidence type="ECO:0000256" key="3">
    <source>
        <dbReference type="ARBA" id="ARBA00022475"/>
    </source>
</evidence>
<feature type="transmembrane region" description="Helical" evidence="7">
    <location>
        <begin position="20"/>
        <end position="38"/>
    </location>
</feature>
<comment type="caution">
    <text evidence="9">The sequence shown here is derived from an EMBL/GenBank/DDBJ whole genome shotgun (WGS) entry which is preliminary data.</text>
</comment>
<feature type="transmembrane region" description="Helical" evidence="7">
    <location>
        <begin position="190"/>
        <end position="208"/>
    </location>
</feature>
<dbReference type="GO" id="GO:0009246">
    <property type="term" value="P:enterobacterial common antigen biosynthetic process"/>
    <property type="evidence" value="ECO:0007669"/>
    <property type="project" value="TreeGrafter"/>
</dbReference>
<dbReference type="GO" id="GO:0005886">
    <property type="term" value="C:plasma membrane"/>
    <property type="evidence" value="ECO:0007669"/>
    <property type="project" value="UniProtKB-SubCell"/>
</dbReference>
<dbReference type="PANTHER" id="PTHR40074:SF2">
    <property type="entry name" value="O-ACETYLTRANSFERASE WECH"/>
    <property type="match status" value="1"/>
</dbReference>
<feature type="transmembrane region" description="Helical" evidence="7">
    <location>
        <begin position="220"/>
        <end position="240"/>
    </location>
</feature>
<feature type="transmembrane region" description="Helical" evidence="7">
    <location>
        <begin position="90"/>
        <end position="108"/>
    </location>
</feature>
<sequence>MIKSRRTFNLFTISEARNVIFGLATLWIGLFHSDYLSLERYTDNQFLIDLVKNFRGSGNIGVDMFLFLSGVGLFFSFSKDSRVGSFWKKRLMRVLPSAFLIAVVYFSLRYVHGRESGLLAYFSRITFTYFFIKGERVFWFISLILALYIVFPIFYKIIEKFRLWGMLGTIVVIVGLTFLCRAVAPGFYTMWEIALCRVPSFVIGIWAGKFIKEKKEININWLWAFFALFVIFITLVLNYTPIIKALVPGYTKEQEPMYIFFYRYCGSIAAMALVVLLSWICTSIRHAGRGNVLRNFFEFVGMYSMEYYMIYLNLNHYLERIYKIPAEHPERQIMLYFGSFIASLVLCALTRKFCDFFMDYMQRKPKNYEELRAARKKKKAKDTVEG</sequence>
<organism evidence="9 10">
    <name type="scientific">Ruminococcus difficilis</name>
    <dbReference type="NCBI Taxonomy" id="2763069"/>
    <lineage>
        <taxon>Bacteria</taxon>
        <taxon>Bacillati</taxon>
        <taxon>Bacillota</taxon>
        <taxon>Clostridia</taxon>
        <taxon>Eubacteriales</taxon>
        <taxon>Oscillospiraceae</taxon>
        <taxon>Ruminococcus</taxon>
    </lineage>
</organism>
<protein>
    <submittedName>
        <fullName evidence="9">Acyltransferase</fullName>
    </submittedName>
</protein>